<protein>
    <recommendedName>
        <fullName evidence="4">Secreted protein</fullName>
    </recommendedName>
</protein>
<evidence type="ECO:0000313" key="3">
    <source>
        <dbReference type="Proteomes" id="UP001239522"/>
    </source>
</evidence>
<sequence length="56" mass="5785">MKPLLWTVLLAALVANVSLSFVVDQNGTHIALSVVSGVAVLASGAGLWALRGPRED</sequence>
<keyword evidence="1" id="KW-1133">Transmembrane helix</keyword>
<keyword evidence="1" id="KW-0812">Transmembrane</keyword>
<gene>
    <name evidence="2" type="ORF">P8A18_21930</name>
</gene>
<dbReference type="Proteomes" id="UP001239522">
    <property type="component" value="Chromosome"/>
</dbReference>
<evidence type="ECO:0000256" key="1">
    <source>
        <dbReference type="SAM" id="Phobius"/>
    </source>
</evidence>
<keyword evidence="3" id="KW-1185">Reference proteome</keyword>
<dbReference type="EMBL" id="CP120997">
    <property type="protein sequence ID" value="WLQ35920.1"/>
    <property type="molecule type" value="Genomic_DNA"/>
</dbReference>
<feature type="transmembrane region" description="Helical" evidence="1">
    <location>
        <begin position="30"/>
        <end position="50"/>
    </location>
</feature>
<evidence type="ECO:0000313" key="2">
    <source>
        <dbReference type="EMBL" id="WLQ35920.1"/>
    </source>
</evidence>
<keyword evidence="1" id="KW-0472">Membrane</keyword>
<name>A0ABY9HN11_9ACTN</name>
<organism evidence="2 3">
    <name type="scientific">Streptomyces castrisilvae</name>
    <dbReference type="NCBI Taxonomy" id="3033811"/>
    <lineage>
        <taxon>Bacteria</taxon>
        <taxon>Bacillati</taxon>
        <taxon>Actinomycetota</taxon>
        <taxon>Actinomycetes</taxon>
        <taxon>Kitasatosporales</taxon>
        <taxon>Streptomycetaceae</taxon>
        <taxon>Streptomyces</taxon>
    </lineage>
</organism>
<proteinExistence type="predicted"/>
<dbReference type="RefSeq" id="WP_306056875.1">
    <property type="nucleotide sequence ID" value="NZ_CP120997.1"/>
</dbReference>
<evidence type="ECO:0008006" key="4">
    <source>
        <dbReference type="Google" id="ProtNLM"/>
    </source>
</evidence>
<accession>A0ABY9HN11</accession>
<reference evidence="2 3" key="1">
    <citation type="submission" date="2023-03" db="EMBL/GenBank/DDBJ databases">
        <title>Isolation and description of six Streptomyces strains from soil environments, able to metabolize different microbial glucans.</title>
        <authorList>
            <person name="Widen T."/>
            <person name="Larsbrink J."/>
        </authorList>
    </citation>
    <scope>NUCLEOTIDE SEQUENCE [LARGE SCALE GENOMIC DNA]</scope>
    <source>
        <strain evidence="2 3">Mut1</strain>
    </source>
</reference>